<dbReference type="EMBL" id="JBGBPQ010000004">
    <property type="protein sequence ID" value="KAL1525600.1"/>
    <property type="molecule type" value="Genomic_DNA"/>
</dbReference>
<evidence type="ECO:0000313" key="14">
    <source>
        <dbReference type="Proteomes" id="UP001515480"/>
    </source>
</evidence>
<evidence type="ECO:0000256" key="2">
    <source>
        <dbReference type="ARBA" id="ARBA00006108"/>
    </source>
</evidence>
<dbReference type="PANTHER" id="PTHR21230">
    <property type="entry name" value="VESICLE TRANSPORT V-SNARE PROTEIN VTI1-RELATED"/>
    <property type="match status" value="1"/>
</dbReference>
<keyword evidence="3" id="KW-0813">Transport</keyword>
<dbReference type="GO" id="GO:0005484">
    <property type="term" value="F:SNAP receptor activity"/>
    <property type="evidence" value="ECO:0007669"/>
    <property type="project" value="TreeGrafter"/>
</dbReference>
<keyword evidence="14" id="KW-1185">Reference proteome</keyword>
<feature type="transmembrane region" description="Helical" evidence="11">
    <location>
        <begin position="198"/>
        <end position="215"/>
    </location>
</feature>
<dbReference type="AlphaFoldDB" id="A0AB34JUM3"/>
<feature type="coiled-coil region" evidence="9">
    <location>
        <begin position="66"/>
        <end position="93"/>
    </location>
</feature>
<dbReference type="InterPro" id="IPR038407">
    <property type="entry name" value="v-SNARE_N_sf"/>
</dbReference>
<evidence type="ECO:0000256" key="3">
    <source>
        <dbReference type="ARBA" id="ARBA00022448"/>
    </source>
</evidence>
<name>A0AB34JUM3_PRYPA</name>
<dbReference type="InterPro" id="IPR007705">
    <property type="entry name" value="Vesicle_trsprt_v-SNARE_N"/>
</dbReference>
<sequence>MALDEYEEEYRAHIAAANEKVEQAEAGKTPEERRAATTSAERAVEAAKDVVQLMELEGRSLPATSRTRLQAQLRAFRSEVNDLKALIRELRSTKQPSSDCIREELFASHGGCSQGEASERARMLQTNERLASGTERLKDVSAVTMDMENTANSILGDLASQRETLLRARGTLRFASDGLDRSDKILRSMARRAMTNKLVLWVVIGMIVLLIVMVLRSGNAPTDATPAVLKQGGDADWKRTTSD</sequence>
<dbReference type="InterPro" id="IPR010989">
    <property type="entry name" value="SNARE"/>
</dbReference>
<keyword evidence="7 9" id="KW-0175">Coiled coil</keyword>
<feature type="region of interest" description="Disordered" evidence="10">
    <location>
        <begin position="223"/>
        <end position="243"/>
    </location>
</feature>
<evidence type="ECO:0000259" key="12">
    <source>
        <dbReference type="Pfam" id="PF05008"/>
    </source>
</evidence>
<evidence type="ECO:0000256" key="4">
    <source>
        <dbReference type="ARBA" id="ARBA00022692"/>
    </source>
</evidence>
<evidence type="ECO:0000256" key="8">
    <source>
        <dbReference type="ARBA" id="ARBA00023136"/>
    </source>
</evidence>
<keyword evidence="6 11" id="KW-1133">Transmembrane helix</keyword>
<evidence type="ECO:0000256" key="5">
    <source>
        <dbReference type="ARBA" id="ARBA00022927"/>
    </source>
</evidence>
<dbReference type="CDD" id="cd15862">
    <property type="entry name" value="SNARE_Vti1"/>
    <property type="match status" value="1"/>
</dbReference>
<evidence type="ECO:0000256" key="11">
    <source>
        <dbReference type="SAM" id="Phobius"/>
    </source>
</evidence>
<evidence type="ECO:0000256" key="6">
    <source>
        <dbReference type="ARBA" id="ARBA00022989"/>
    </source>
</evidence>
<dbReference type="GO" id="GO:0031902">
    <property type="term" value="C:late endosome membrane"/>
    <property type="evidence" value="ECO:0007669"/>
    <property type="project" value="TreeGrafter"/>
</dbReference>
<protein>
    <recommendedName>
        <fullName evidence="12">Vesicle transport v-SNARE N-terminal domain-containing protein</fullName>
    </recommendedName>
</protein>
<evidence type="ECO:0000256" key="10">
    <source>
        <dbReference type="SAM" id="MobiDB-lite"/>
    </source>
</evidence>
<keyword evidence="5" id="KW-0653">Protein transport</keyword>
<comment type="similarity">
    <text evidence="2">Belongs to the VTI1 family.</text>
</comment>
<comment type="subcellular location">
    <subcellularLocation>
        <location evidence="1">Membrane</location>
        <topology evidence="1">Single-pass type IV membrane protein</topology>
    </subcellularLocation>
</comment>
<dbReference type="FunFam" id="1.20.5.110:FF:000002">
    <property type="entry name" value="Vesicle transport through interaction with t-SNAREsB"/>
    <property type="match status" value="1"/>
</dbReference>
<evidence type="ECO:0000313" key="13">
    <source>
        <dbReference type="EMBL" id="KAL1525600.1"/>
    </source>
</evidence>
<dbReference type="GO" id="GO:0012507">
    <property type="term" value="C:ER to Golgi transport vesicle membrane"/>
    <property type="evidence" value="ECO:0007669"/>
    <property type="project" value="TreeGrafter"/>
</dbReference>
<organism evidence="13 14">
    <name type="scientific">Prymnesium parvum</name>
    <name type="common">Toxic golden alga</name>
    <dbReference type="NCBI Taxonomy" id="97485"/>
    <lineage>
        <taxon>Eukaryota</taxon>
        <taxon>Haptista</taxon>
        <taxon>Haptophyta</taxon>
        <taxon>Prymnesiophyceae</taxon>
        <taxon>Prymnesiales</taxon>
        <taxon>Prymnesiaceae</taxon>
        <taxon>Prymnesium</taxon>
    </lineage>
</organism>
<accession>A0AB34JUM3</accession>
<dbReference type="GO" id="GO:0006906">
    <property type="term" value="P:vesicle fusion"/>
    <property type="evidence" value="ECO:0007669"/>
    <property type="project" value="TreeGrafter"/>
</dbReference>
<dbReference type="Gene3D" id="1.20.58.400">
    <property type="entry name" value="t-snare proteins"/>
    <property type="match status" value="1"/>
</dbReference>
<dbReference type="GO" id="GO:0000149">
    <property type="term" value="F:SNARE binding"/>
    <property type="evidence" value="ECO:0007669"/>
    <property type="project" value="TreeGrafter"/>
</dbReference>
<reference evidence="13 14" key="1">
    <citation type="journal article" date="2024" name="Science">
        <title>Giant polyketide synthase enzymes in the biosynthesis of giant marine polyether toxins.</title>
        <authorList>
            <person name="Fallon T.R."/>
            <person name="Shende V.V."/>
            <person name="Wierzbicki I.H."/>
            <person name="Pendleton A.L."/>
            <person name="Watervoot N.F."/>
            <person name="Auber R.P."/>
            <person name="Gonzalez D.J."/>
            <person name="Wisecaver J.H."/>
            <person name="Moore B.S."/>
        </authorList>
    </citation>
    <scope>NUCLEOTIDE SEQUENCE [LARGE SCALE GENOMIC DNA]</scope>
    <source>
        <strain evidence="13 14">12B1</strain>
    </source>
</reference>
<gene>
    <name evidence="13" type="ORF">AB1Y20_020454</name>
</gene>
<proteinExistence type="inferred from homology"/>
<keyword evidence="4 11" id="KW-0812">Transmembrane</keyword>
<dbReference type="Pfam" id="PF12352">
    <property type="entry name" value="V-SNARE_C"/>
    <property type="match status" value="1"/>
</dbReference>
<feature type="compositionally biased region" description="Basic and acidic residues" evidence="10">
    <location>
        <begin position="233"/>
        <end position="243"/>
    </location>
</feature>
<feature type="region of interest" description="Disordered" evidence="10">
    <location>
        <begin position="17"/>
        <end position="40"/>
    </location>
</feature>
<dbReference type="PANTHER" id="PTHR21230:SF26">
    <property type="entry name" value="VESICLE TRANSPORT THROUGH INTERACTION WITH T-SNARES HOMOLOG 1A"/>
    <property type="match status" value="1"/>
</dbReference>
<dbReference type="SUPFAM" id="SSF47661">
    <property type="entry name" value="t-snare proteins"/>
    <property type="match status" value="1"/>
</dbReference>
<dbReference type="Proteomes" id="UP001515480">
    <property type="component" value="Unassembled WGS sequence"/>
</dbReference>
<comment type="caution">
    <text evidence="13">The sequence shown here is derived from an EMBL/GenBank/DDBJ whole genome shotgun (WGS) entry which is preliminary data.</text>
</comment>
<dbReference type="GO" id="GO:0005789">
    <property type="term" value="C:endoplasmic reticulum membrane"/>
    <property type="evidence" value="ECO:0007669"/>
    <property type="project" value="TreeGrafter"/>
</dbReference>
<keyword evidence="8 11" id="KW-0472">Membrane</keyword>
<evidence type="ECO:0000256" key="7">
    <source>
        <dbReference type="ARBA" id="ARBA00023054"/>
    </source>
</evidence>
<dbReference type="GO" id="GO:0005794">
    <property type="term" value="C:Golgi apparatus"/>
    <property type="evidence" value="ECO:0007669"/>
    <property type="project" value="TreeGrafter"/>
</dbReference>
<dbReference type="Pfam" id="PF05008">
    <property type="entry name" value="V-SNARE"/>
    <property type="match status" value="1"/>
</dbReference>
<dbReference type="Gene3D" id="1.20.5.110">
    <property type="match status" value="1"/>
</dbReference>
<feature type="domain" description="Vesicle transport v-SNARE N-terminal" evidence="12">
    <location>
        <begin position="3"/>
        <end position="89"/>
    </location>
</feature>
<dbReference type="GO" id="GO:0006886">
    <property type="term" value="P:intracellular protein transport"/>
    <property type="evidence" value="ECO:0007669"/>
    <property type="project" value="InterPro"/>
</dbReference>
<feature type="compositionally biased region" description="Basic and acidic residues" evidence="10">
    <location>
        <begin position="19"/>
        <end position="35"/>
    </location>
</feature>
<dbReference type="GO" id="GO:0031201">
    <property type="term" value="C:SNARE complex"/>
    <property type="evidence" value="ECO:0007669"/>
    <property type="project" value="TreeGrafter"/>
</dbReference>
<evidence type="ECO:0000256" key="9">
    <source>
        <dbReference type="SAM" id="Coils"/>
    </source>
</evidence>
<evidence type="ECO:0000256" key="1">
    <source>
        <dbReference type="ARBA" id="ARBA00004211"/>
    </source>
</evidence>
<dbReference type="SUPFAM" id="SSF58038">
    <property type="entry name" value="SNARE fusion complex"/>
    <property type="match status" value="1"/>
</dbReference>